<evidence type="ECO:0000256" key="10">
    <source>
        <dbReference type="SAM" id="MobiDB-lite"/>
    </source>
</evidence>
<proteinExistence type="inferred from homology"/>
<feature type="compositionally biased region" description="Basic and acidic residues" evidence="10">
    <location>
        <begin position="304"/>
        <end position="314"/>
    </location>
</feature>
<evidence type="ECO:0000256" key="1">
    <source>
        <dbReference type="ARBA" id="ARBA00004496"/>
    </source>
</evidence>
<keyword evidence="4 9" id="KW-0159">Chromosome partition</keyword>
<keyword evidence="3 9" id="KW-0132">Cell division</keyword>
<dbReference type="PANTHER" id="PTHR30349">
    <property type="entry name" value="PHAGE INTEGRASE-RELATED"/>
    <property type="match status" value="1"/>
</dbReference>
<protein>
    <recommendedName>
        <fullName evidence="9">Tyrosine recombinase XerC</fullName>
    </recommendedName>
</protein>
<dbReference type="InterPro" id="IPR013762">
    <property type="entry name" value="Integrase-like_cat_sf"/>
</dbReference>
<evidence type="ECO:0000259" key="12">
    <source>
        <dbReference type="PROSITE" id="PS51900"/>
    </source>
</evidence>
<comment type="function">
    <text evidence="9">Site-specific tyrosine recombinase, which acts by catalyzing the cutting and rejoining of the recombining DNA molecules. The XerC-XerD complex is essential to convert dimers of the bacterial chromosome into monomers to permit their segregation at cell division. It also contributes to the segregational stability of plasmids.</text>
</comment>
<dbReference type="HAMAP" id="MF_01808">
    <property type="entry name" value="Recomb_XerC_XerD"/>
    <property type="match status" value="1"/>
</dbReference>
<feature type="active site" evidence="9">
    <location>
        <position position="271"/>
    </location>
</feature>
<evidence type="ECO:0000256" key="7">
    <source>
        <dbReference type="ARBA" id="ARBA00023172"/>
    </source>
</evidence>
<dbReference type="GO" id="GO:0003677">
    <property type="term" value="F:DNA binding"/>
    <property type="evidence" value="ECO:0007669"/>
    <property type="project" value="UniProtKB-UniRule"/>
</dbReference>
<feature type="domain" description="Tyr recombinase" evidence="11">
    <location>
        <begin position="114"/>
        <end position="293"/>
    </location>
</feature>
<dbReference type="RefSeq" id="WP_051532133.1">
    <property type="nucleotide sequence ID" value="NZ_CP097501.1"/>
</dbReference>
<dbReference type="SUPFAM" id="SSF56349">
    <property type="entry name" value="DNA breaking-rejoining enzymes"/>
    <property type="match status" value="1"/>
</dbReference>
<feature type="active site" evidence="9">
    <location>
        <position position="248"/>
    </location>
</feature>
<dbReference type="InterPro" id="IPR004107">
    <property type="entry name" value="Integrase_SAM-like_N"/>
</dbReference>
<dbReference type="Gene3D" id="1.10.150.130">
    <property type="match status" value="1"/>
</dbReference>
<evidence type="ECO:0000256" key="6">
    <source>
        <dbReference type="ARBA" id="ARBA00023125"/>
    </source>
</evidence>
<feature type="active site" evidence="9">
    <location>
        <position position="178"/>
    </location>
</feature>
<dbReference type="EMBL" id="CP097501">
    <property type="protein sequence ID" value="URD67013.1"/>
    <property type="molecule type" value="Genomic_DNA"/>
</dbReference>
<gene>
    <name evidence="9" type="primary">xerC</name>
    <name evidence="13" type="ORF">LNQ82_07355</name>
</gene>
<dbReference type="InterPro" id="IPR044068">
    <property type="entry name" value="CB"/>
</dbReference>
<dbReference type="GO" id="GO:0051301">
    <property type="term" value="P:cell division"/>
    <property type="evidence" value="ECO:0007669"/>
    <property type="project" value="UniProtKB-KW"/>
</dbReference>
<dbReference type="GO" id="GO:0009037">
    <property type="term" value="F:tyrosine-based site-specific recombinase activity"/>
    <property type="evidence" value="ECO:0007669"/>
    <property type="project" value="UniProtKB-UniRule"/>
</dbReference>
<dbReference type="PROSITE" id="PS51900">
    <property type="entry name" value="CB"/>
    <property type="match status" value="1"/>
</dbReference>
<evidence type="ECO:0000259" key="11">
    <source>
        <dbReference type="PROSITE" id="PS51898"/>
    </source>
</evidence>
<organism evidence="13 14">
    <name type="scientific">Conchiformibius steedae DSM 2580</name>
    <dbReference type="NCBI Taxonomy" id="1121352"/>
    <lineage>
        <taxon>Bacteria</taxon>
        <taxon>Pseudomonadati</taxon>
        <taxon>Pseudomonadota</taxon>
        <taxon>Betaproteobacteria</taxon>
        <taxon>Neisseriales</taxon>
        <taxon>Neisseriaceae</taxon>
        <taxon>Conchiformibius</taxon>
    </lineage>
</organism>
<feature type="active site" evidence="9">
    <location>
        <position position="245"/>
    </location>
</feature>
<dbReference type="InterPro" id="IPR023009">
    <property type="entry name" value="Tyrosine_recombinase_XerC/XerD"/>
</dbReference>
<dbReference type="AlphaFoldDB" id="A0AAE9KYQ8"/>
<reference evidence="13" key="1">
    <citation type="submission" date="2022-05" db="EMBL/GenBank/DDBJ databases">
        <title>Alysiella filiformis genome sequencing.</title>
        <authorList>
            <person name="Viehboeck T."/>
        </authorList>
    </citation>
    <scope>NUCLEOTIDE SEQUENCE</scope>
    <source>
        <strain evidence="13">DSM 2580</strain>
    </source>
</reference>
<dbReference type="GO" id="GO:0006313">
    <property type="term" value="P:DNA transposition"/>
    <property type="evidence" value="ECO:0007669"/>
    <property type="project" value="UniProtKB-UniRule"/>
</dbReference>
<dbReference type="Pfam" id="PF00589">
    <property type="entry name" value="Phage_integrase"/>
    <property type="match status" value="1"/>
</dbReference>
<comment type="subcellular location">
    <subcellularLocation>
        <location evidence="1 9">Cytoplasm</location>
    </subcellularLocation>
</comment>
<evidence type="ECO:0000256" key="2">
    <source>
        <dbReference type="ARBA" id="ARBA00022490"/>
    </source>
</evidence>
<dbReference type="InterPro" id="IPR011010">
    <property type="entry name" value="DNA_brk_join_enz"/>
</dbReference>
<dbReference type="InterPro" id="IPR010998">
    <property type="entry name" value="Integrase_recombinase_N"/>
</dbReference>
<evidence type="ECO:0000313" key="13">
    <source>
        <dbReference type="EMBL" id="URD67013.1"/>
    </source>
</evidence>
<sequence>MPEQSIVFFSHAPFFAQAEAWLLVLRQQGRSPHTLAAYRRDLAQLAELLPARVERPQRRDMVSALKKLSQQQLHPRSMARKLSVWRQYCAHLIRQDLLESDPTAGIKAPKPPERLPKAVDGETLNTLLDQALPQHALSRRDVAVAELLYGSGLRLSELVSLNLDDVLLDAGWLTVWGKGGKQRQVPLTAKSVAAIHAYLPHRAAAAGENALFTNRQGTRISTRQIAKRLQQWAQRQGSPQHLSPHMLRHSYAGHLLQASRDVRAVQELLGHQSLSTTQIYTKLDFEHLAKVYDEAHPRAKRKKTAESDGIKTDCEENNLL</sequence>
<dbReference type="GO" id="GO:0007059">
    <property type="term" value="P:chromosome segregation"/>
    <property type="evidence" value="ECO:0007669"/>
    <property type="project" value="UniProtKB-UniRule"/>
</dbReference>
<keyword evidence="7 9" id="KW-0233">DNA recombination</keyword>
<evidence type="ECO:0000313" key="14">
    <source>
        <dbReference type="Proteomes" id="UP001056819"/>
    </source>
</evidence>
<dbReference type="PROSITE" id="PS51898">
    <property type="entry name" value="TYR_RECOMBINASE"/>
    <property type="match status" value="1"/>
</dbReference>
<dbReference type="PANTHER" id="PTHR30349:SF81">
    <property type="entry name" value="TYROSINE RECOMBINASE XERC"/>
    <property type="match status" value="1"/>
</dbReference>
<evidence type="ECO:0000256" key="3">
    <source>
        <dbReference type="ARBA" id="ARBA00022618"/>
    </source>
</evidence>
<dbReference type="Gene3D" id="1.10.443.10">
    <property type="entry name" value="Intergrase catalytic core"/>
    <property type="match status" value="1"/>
</dbReference>
<keyword evidence="5 9" id="KW-0229">DNA integration</keyword>
<evidence type="ECO:0000256" key="4">
    <source>
        <dbReference type="ARBA" id="ARBA00022829"/>
    </source>
</evidence>
<feature type="domain" description="Core-binding (CB)" evidence="12">
    <location>
        <begin position="12"/>
        <end position="93"/>
    </location>
</feature>
<feature type="active site" description="O-(3'-phospho-DNA)-tyrosine intermediate" evidence="9">
    <location>
        <position position="280"/>
    </location>
</feature>
<feature type="region of interest" description="Disordered" evidence="10">
    <location>
        <begin position="295"/>
        <end position="320"/>
    </location>
</feature>
<dbReference type="InterPro" id="IPR002104">
    <property type="entry name" value="Integrase_catalytic"/>
</dbReference>
<dbReference type="Pfam" id="PF02899">
    <property type="entry name" value="Phage_int_SAM_1"/>
    <property type="match status" value="1"/>
</dbReference>
<dbReference type="Proteomes" id="UP001056819">
    <property type="component" value="Chromosome"/>
</dbReference>
<name>A0AAE9KYQ8_9NEIS</name>
<keyword evidence="6 9" id="KW-0238">DNA-binding</keyword>
<comment type="similarity">
    <text evidence="9">Belongs to the 'phage' integrase family. XerC subfamily.</text>
</comment>
<dbReference type="InterPro" id="IPR050090">
    <property type="entry name" value="Tyrosine_recombinase_XerCD"/>
</dbReference>
<feature type="active site" evidence="9">
    <location>
        <position position="154"/>
    </location>
</feature>
<comment type="subunit">
    <text evidence="9">Forms a cyclic heterotetrameric complex composed of two molecules of XerC and two molecules of XerD.</text>
</comment>
<dbReference type="GO" id="GO:0005737">
    <property type="term" value="C:cytoplasm"/>
    <property type="evidence" value="ECO:0007669"/>
    <property type="project" value="UniProtKB-SubCell"/>
</dbReference>
<dbReference type="SUPFAM" id="SSF47823">
    <property type="entry name" value="lambda integrase-like, N-terminal domain"/>
    <property type="match status" value="1"/>
</dbReference>
<evidence type="ECO:0000256" key="9">
    <source>
        <dbReference type="HAMAP-Rule" id="MF_01808"/>
    </source>
</evidence>
<keyword evidence="2 9" id="KW-0963">Cytoplasm</keyword>
<evidence type="ECO:0000256" key="5">
    <source>
        <dbReference type="ARBA" id="ARBA00022908"/>
    </source>
</evidence>
<dbReference type="CDD" id="cd00798">
    <property type="entry name" value="INT_XerDC_C"/>
    <property type="match status" value="1"/>
</dbReference>
<keyword evidence="8 9" id="KW-0131">Cell cycle</keyword>
<accession>A0AAE9KYQ8</accession>
<evidence type="ECO:0000256" key="8">
    <source>
        <dbReference type="ARBA" id="ARBA00023306"/>
    </source>
</evidence>